<comment type="caution">
    <text evidence="1">The sequence shown here is derived from an EMBL/GenBank/DDBJ whole genome shotgun (WGS) entry which is preliminary data.</text>
</comment>
<dbReference type="EMBL" id="NRSG01000812">
    <property type="protein sequence ID" value="MBK1662847.1"/>
    <property type="molecule type" value="Genomic_DNA"/>
</dbReference>
<accession>A0ABS1D7H4</accession>
<protein>
    <submittedName>
        <fullName evidence="1">Recombinase family protein</fullName>
    </submittedName>
</protein>
<proteinExistence type="predicted"/>
<dbReference type="Proteomes" id="UP000697995">
    <property type="component" value="Unassembled WGS sequence"/>
</dbReference>
<evidence type="ECO:0000313" key="1">
    <source>
        <dbReference type="EMBL" id="MBK1662847.1"/>
    </source>
</evidence>
<reference evidence="1 2" key="1">
    <citation type="journal article" date="2020" name="Microorganisms">
        <title>Osmotic Adaptation and Compatible Solute Biosynthesis of Phototrophic Bacteria as Revealed from Genome Analyses.</title>
        <authorList>
            <person name="Imhoff J.F."/>
            <person name="Rahn T."/>
            <person name="Kunzel S."/>
            <person name="Keller A."/>
            <person name="Neulinger S.C."/>
        </authorList>
    </citation>
    <scope>NUCLEOTIDE SEQUENCE [LARGE SCALE GENOMIC DNA]</scope>
    <source>
        <strain evidence="1 2">DSM 15382</strain>
    </source>
</reference>
<feature type="non-terminal residue" evidence="1">
    <location>
        <position position="1"/>
    </location>
</feature>
<name>A0ABS1D7H4_9PROT</name>
<organism evidence="1 2">
    <name type="scientific">Paracraurococcus ruber</name>
    <dbReference type="NCBI Taxonomy" id="77675"/>
    <lineage>
        <taxon>Bacteria</taxon>
        <taxon>Pseudomonadati</taxon>
        <taxon>Pseudomonadota</taxon>
        <taxon>Alphaproteobacteria</taxon>
        <taxon>Acetobacterales</taxon>
        <taxon>Roseomonadaceae</taxon>
        <taxon>Paracraurococcus</taxon>
    </lineage>
</organism>
<gene>
    <name evidence="1" type="ORF">CKO45_32290</name>
</gene>
<sequence length="166" mass="18608">SSIYRHRFGSLLRAYELIGYDPDRDYRYIEINRALRRAHPQIVADIVAGVQRAGGAAAQDPVSELLSINGEFTASVVIARSFKTSSGALRWRVRLDVGLVPDMTIAIRLDERNVAPLDYYVLPSIDMNTPRLKLAEQNGLSLDAYRFESLDFFFALAGRVRFAEAA</sequence>
<keyword evidence="2" id="KW-1185">Reference proteome</keyword>
<evidence type="ECO:0000313" key="2">
    <source>
        <dbReference type="Proteomes" id="UP000697995"/>
    </source>
</evidence>